<sequence length="295" mass="34102">MPIFVLQVIFYSGIDRWFTLDTYYEECRFSYFQCVFYKYVNGKPLSTLALYFEEAMMERHHNPTCFALRDRHIKCWSESKSKYLPPLAVTSQRRYFYRFHKRLAEQIPHTAPEQDDVFKKAHRSYARMFIGAPQGIKSNIWKSLVAKPNRSRPQEPPQSANVPEPSKFVVTDEKFARLIHGFEFDKSMEFLAKLDDVFLAFNLKDTEQKLLESKGELPAKPGRPTTQGNTVKLGGKDLVATVADYEDVFDHFVKAHRLFIQAKSQIDADEWDLDPNTRVSIDAALGKGCHGTQAL</sequence>
<comment type="caution">
    <text evidence="1">The sequence shown here is derived from an EMBL/GenBank/DDBJ whole genome shotgun (WGS) entry which is preliminary data.</text>
</comment>
<reference evidence="1" key="1">
    <citation type="journal article" date="2020" name="Stud. Mycol.">
        <title>101 Dothideomycetes genomes: a test case for predicting lifestyles and emergence of pathogens.</title>
        <authorList>
            <person name="Haridas S."/>
            <person name="Albert R."/>
            <person name="Binder M."/>
            <person name="Bloem J."/>
            <person name="Labutti K."/>
            <person name="Salamov A."/>
            <person name="Andreopoulos B."/>
            <person name="Baker S."/>
            <person name="Barry K."/>
            <person name="Bills G."/>
            <person name="Bluhm B."/>
            <person name="Cannon C."/>
            <person name="Castanera R."/>
            <person name="Culley D."/>
            <person name="Daum C."/>
            <person name="Ezra D."/>
            <person name="Gonzalez J."/>
            <person name="Henrissat B."/>
            <person name="Kuo A."/>
            <person name="Liang C."/>
            <person name="Lipzen A."/>
            <person name="Lutzoni F."/>
            <person name="Magnuson J."/>
            <person name="Mondo S."/>
            <person name="Nolan M."/>
            <person name="Ohm R."/>
            <person name="Pangilinan J."/>
            <person name="Park H.-J."/>
            <person name="Ramirez L."/>
            <person name="Alfaro M."/>
            <person name="Sun H."/>
            <person name="Tritt A."/>
            <person name="Yoshinaga Y."/>
            <person name="Zwiers L.-H."/>
            <person name="Turgeon B."/>
            <person name="Goodwin S."/>
            <person name="Spatafora J."/>
            <person name="Crous P."/>
            <person name="Grigoriev I."/>
        </authorList>
    </citation>
    <scope>NUCLEOTIDE SEQUENCE</scope>
    <source>
        <strain evidence="1">CBS 130266</strain>
    </source>
</reference>
<dbReference type="Proteomes" id="UP000800235">
    <property type="component" value="Unassembled WGS sequence"/>
</dbReference>
<proteinExistence type="predicted"/>
<evidence type="ECO:0000313" key="2">
    <source>
        <dbReference type="Proteomes" id="UP000800235"/>
    </source>
</evidence>
<gene>
    <name evidence="1" type="ORF">EJ08DRAFT_652259</name>
</gene>
<accession>A0A9P4TV48</accession>
<protein>
    <submittedName>
        <fullName evidence="1">Uncharacterized protein</fullName>
    </submittedName>
</protein>
<keyword evidence="2" id="KW-1185">Reference proteome</keyword>
<dbReference type="EMBL" id="MU007072">
    <property type="protein sequence ID" value="KAF2424937.1"/>
    <property type="molecule type" value="Genomic_DNA"/>
</dbReference>
<name>A0A9P4TV48_9PEZI</name>
<organism evidence="1 2">
    <name type="scientific">Tothia fuscella</name>
    <dbReference type="NCBI Taxonomy" id="1048955"/>
    <lineage>
        <taxon>Eukaryota</taxon>
        <taxon>Fungi</taxon>
        <taxon>Dikarya</taxon>
        <taxon>Ascomycota</taxon>
        <taxon>Pezizomycotina</taxon>
        <taxon>Dothideomycetes</taxon>
        <taxon>Pleosporomycetidae</taxon>
        <taxon>Venturiales</taxon>
        <taxon>Cylindrosympodiaceae</taxon>
        <taxon>Tothia</taxon>
    </lineage>
</organism>
<evidence type="ECO:0000313" key="1">
    <source>
        <dbReference type="EMBL" id="KAF2424937.1"/>
    </source>
</evidence>
<dbReference type="AlphaFoldDB" id="A0A9P4TV48"/>